<name>A0AAD7A1P8_9AGAR</name>
<reference evidence="1" key="1">
    <citation type="submission" date="2023-03" db="EMBL/GenBank/DDBJ databases">
        <title>Massive genome expansion in bonnet fungi (Mycena s.s.) driven by repeated elements and novel gene families across ecological guilds.</title>
        <authorList>
            <consortium name="Lawrence Berkeley National Laboratory"/>
            <person name="Harder C.B."/>
            <person name="Miyauchi S."/>
            <person name="Viragh M."/>
            <person name="Kuo A."/>
            <person name="Thoen E."/>
            <person name="Andreopoulos B."/>
            <person name="Lu D."/>
            <person name="Skrede I."/>
            <person name="Drula E."/>
            <person name="Henrissat B."/>
            <person name="Morin E."/>
            <person name="Kohler A."/>
            <person name="Barry K."/>
            <person name="LaButti K."/>
            <person name="Morin E."/>
            <person name="Salamov A."/>
            <person name="Lipzen A."/>
            <person name="Mereny Z."/>
            <person name="Hegedus B."/>
            <person name="Baldrian P."/>
            <person name="Stursova M."/>
            <person name="Weitz H."/>
            <person name="Taylor A."/>
            <person name="Grigoriev I.V."/>
            <person name="Nagy L.G."/>
            <person name="Martin F."/>
            <person name="Kauserud H."/>
        </authorList>
    </citation>
    <scope>NUCLEOTIDE SEQUENCE</scope>
    <source>
        <strain evidence="1">CBHHK002</strain>
    </source>
</reference>
<organism evidence="1 2">
    <name type="scientific">Mycena albidolilacea</name>
    <dbReference type="NCBI Taxonomy" id="1033008"/>
    <lineage>
        <taxon>Eukaryota</taxon>
        <taxon>Fungi</taxon>
        <taxon>Dikarya</taxon>
        <taxon>Basidiomycota</taxon>
        <taxon>Agaricomycotina</taxon>
        <taxon>Agaricomycetes</taxon>
        <taxon>Agaricomycetidae</taxon>
        <taxon>Agaricales</taxon>
        <taxon>Marasmiineae</taxon>
        <taxon>Mycenaceae</taxon>
        <taxon>Mycena</taxon>
    </lineage>
</organism>
<dbReference type="Proteomes" id="UP001218218">
    <property type="component" value="Unassembled WGS sequence"/>
</dbReference>
<keyword evidence="2" id="KW-1185">Reference proteome</keyword>
<dbReference type="EMBL" id="JARIHO010000018">
    <property type="protein sequence ID" value="KAJ7347780.1"/>
    <property type="molecule type" value="Genomic_DNA"/>
</dbReference>
<evidence type="ECO:0000313" key="1">
    <source>
        <dbReference type="EMBL" id="KAJ7347780.1"/>
    </source>
</evidence>
<protein>
    <submittedName>
        <fullName evidence="1">Uncharacterized protein</fullName>
    </submittedName>
</protein>
<sequence length="109" mass="11973">MAAQRYVCALRLSSAILDQLTPAPPIQLIILTVQKKSYFEGRELCRGGVHMKGGGLPVLRGGMHRKQIWVCLGRAQFFSGGPGADTRVHTGCTCAQRRTCAKWRDSTDN</sequence>
<comment type="caution">
    <text evidence="1">The sequence shown here is derived from an EMBL/GenBank/DDBJ whole genome shotgun (WGS) entry which is preliminary data.</text>
</comment>
<accession>A0AAD7A1P8</accession>
<proteinExistence type="predicted"/>
<dbReference type="AlphaFoldDB" id="A0AAD7A1P8"/>
<gene>
    <name evidence="1" type="ORF">DFH08DRAFT_808559</name>
</gene>
<evidence type="ECO:0000313" key="2">
    <source>
        <dbReference type="Proteomes" id="UP001218218"/>
    </source>
</evidence>